<gene>
    <name evidence="1" type="ORF">NSED_05560</name>
</gene>
<sequence>MQSKIILPVLLGVLVIGISQFAFAVESQTTSYIAVDEEKFEQPKSKYNYQEIVFLGFVEDYSRGDQITITIISPDESENQINSYASKNGDIYTLLHITNESQVGVHQVNLSYHGVQIASTTFEILENN</sequence>
<keyword evidence="2" id="KW-1185">Reference proteome</keyword>
<dbReference type="STRING" id="1229909.NSED_05560"/>
<dbReference type="Proteomes" id="UP000006100">
    <property type="component" value="Chromosome"/>
</dbReference>
<evidence type="ECO:0000313" key="2">
    <source>
        <dbReference type="Proteomes" id="UP000006100"/>
    </source>
</evidence>
<dbReference type="KEGG" id="nir:NSED_05560"/>
<dbReference type="HOGENOM" id="CLU_1954553_0_0_2"/>
<accession>K0BBU8</accession>
<proteinExistence type="predicted"/>
<dbReference type="GeneID" id="13696905"/>
<evidence type="ECO:0000313" key="1">
    <source>
        <dbReference type="EMBL" id="AFS82914.1"/>
    </source>
</evidence>
<reference evidence="1 2" key="1">
    <citation type="journal article" date="2012" name="J. Bacteriol.">
        <title>Draft Genome Sequence of an Ammonia-Oxidizing Archaeon, "Candidatus Nitrosopumilus sediminis" AR2, from Svalbard in the Arctic Circle.</title>
        <authorList>
            <person name="Park S.J."/>
            <person name="Kim J.G."/>
            <person name="Jung M.Y."/>
            <person name="Kim S.J."/>
            <person name="Cha I.T."/>
            <person name="Ghai R."/>
            <person name="Martin-Cuadrado A.B."/>
            <person name="Rodriguez-Valera F."/>
            <person name="Rhee S.K."/>
        </authorList>
    </citation>
    <scope>NUCLEOTIDE SEQUENCE [LARGE SCALE GENOMIC DNA]</scope>
    <source>
        <strain evidence="1 2">AR2</strain>
    </source>
</reference>
<dbReference type="EMBL" id="CP003843">
    <property type="protein sequence ID" value="AFS82914.1"/>
    <property type="molecule type" value="Genomic_DNA"/>
</dbReference>
<dbReference type="RefSeq" id="WP_014965285.1">
    <property type="nucleotide sequence ID" value="NC_018656.1"/>
</dbReference>
<dbReference type="PATRIC" id="fig|1229909.8.peg.1221"/>
<protein>
    <submittedName>
        <fullName evidence="1">Uncharacterized protein</fullName>
    </submittedName>
</protein>
<organism evidence="1 2">
    <name type="scientific">Candidatus Nitrosopumilus sediminis</name>
    <dbReference type="NCBI Taxonomy" id="1229909"/>
    <lineage>
        <taxon>Archaea</taxon>
        <taxon>Nitrososphaerota</taxon>
        <taxon>Nitrososphaeria</taxon>
        <taxon>Nitrosopumilales</taxon>
        <taxon>Nitrosopumilaceae</taxon>
        <taxon>Nitrosopumilus</taxon>
    </lineage>
</organism>
<name>K0BBU8_9ARCH</name>
<dbReference type="AlphaFoldDB" id="K0BBU8"/>